<dbReference type="Proteomes" id="UP000031978">
    <property type="component" value="Unassembled WGS sequence"/>
</dbReference>
<dbReference type="Gene3D" id="3.30.70.2330">
    <property type="match status" value="1"/>
</dbReference>
<sequence>MIFKQEAKSTVNTLEEIADPPLKIDEYPKYVSETSYSVKYEEEDAFFEYITFNVAGVSYYQKEIKKAIAQEKDNYNFEEKYNGMTNTEILEYTYDEPIFLHQDEFFSDCYLQLEEDNEHDPQAIAVYVNDLKVGHVPLKDYKKGKEFIFRYLKDGISHPVSSRLYGGKYKINRDDIKVDTGESTYKIECQIVIKTNKQ</sequence>
<name>A0AB34QP68_BACPU</name>
<comment type="caution">
    <text evidence="1">The sequence shown here is derived from an EMBL/GenBank/DDBJ whole genome shotgun (WGS) entry which is preliminary data.</text>
</comment>
<dbReference type="AlphaFoldDB" id="A0AB34QP68"/>
<gene>
    <name evidence="1" type="ORF">B4127_1435</name>
</gene>
<organism evidence="1 2">
    <name type="scientific">Bacillus pumilus</name>
    <name type="common">Bacillus mesentericus</name>
    <dbReference type="NCBI Taxonomy" id="1408"/>
    <lineage>
        <taxon>Bacteria</taxon>
        <taxon>Bacillati</taxon>
        <taxon>Bacillota</taxon>
        <taxon>Bacilli</taxon>
        <taxon>Bacillales</taxon>
        <taxon>Bacillaceae</taxon>
        <taxon>Bacillus</taxon>
    </lineage>
</organism>
<reference evidence="1 2" key="1">
    <citation type="submission" date="2014-12" db="EMBL/GenBank/DDBJ databases">
        <title>Draft Genome Sequences of Five Spore-Forming Food Isolates of Bacillus pumilus.</title>
        <authorList>
            <person name="de Jong A."/>
            <person name="van Heel A.J."/>
            <person name="Montalban-Lopez M."/>
            <person name="Krawczyk A.O."/>
            <person name="Berendsen E.M."/>
            <person name="Wells-Bennik M."/>
            <person name="Kuipers O.P."/>
        </authorList>
    </citation>
    <scope>NUCLEOTIDE SEQUENCE [LARGE SCALE GENOMIC DNA]</scope>
    <source>
        <strain evidence="1 2">B4127</strain>
    </source>
</reference>
<dbReference type="EMBL" id="JXCL01000040">
    <property type="protein sequence ID" value="KIL12104.1"/>
    <property type="molecule type" value="Genomic_DNA"/>
</dbReference>
<accession>A0AB34QP68</accession>
<proteinExistence type="predicted"/>
<protein>
    <submittedName>
        <fullName evidence="1">Uncharacterized protein</fullName>
    </submittedName>
</protein>
<evidence type="ECO:0000313" key="2">
    <source>
        <dbReference type="Proteomes" id="UP000031978"/>
    </source>
</evidence>
<evidence type="ECO:0000313" key="1">
    <source>
        <dbReference type="EMBL" id="KIL12104.1"/>
    </source>
</evidence>